<dbReference type="InterPro" id="IPR050698">
    <property type="entry name" value="MBL"/>
</dbReference>
<dbReference type="GO" id="GO:0005634">
    <property type="term" value="C:nucleus"/>
    <property type="evidence" value="ECO:0007669"/>
    <property type="project" value="TreeGrafter"/>
</dbReference>
<keyword evidence="1" id="KW-0378">Hydrolase</keyword>
<dbReference type="Proteomes" id="UP000604046">
    <property type="component" value="Unassembled WGS sequence"/>
</dbReference>
<sequence>MPLRVTPLGAAQQVGRSCVLLEIGGRRVLLDCGVAAHSSSGYYPDFAQLEDVQSLDAVIISHFHLDHVGALPYLTEVLGYQGPILMTHPTRAIGPIIIKDSLSRPSKKTGKRAGKPVEEDDVLELVTPEMVDPPFDRARCFQLQERVEIGDLVMTGFYAGHVLGAVMVHLECRGQSALYTGDFTMVPDHHLSAASIPLALHPDVLITETTCCTTIRSPKLREEYDICSKVQACLERGGKVLVPVLVMGRSTEICAILEEHWARAQLAYPIYVISAMAQKARVFFQLFASWGSKKVRTSERPFEFPHVLFGSLAEVLALPSPVVALAGSGMLDSGPALELFQAWAPDRKNLIVIPGYCLPGTVGNLVQAREKKIELASGVVDVRCEVDHLAHSDHTDSRGIVELISQVAPRQVVLVHGGMQLMDVFTAIVRKRLRIPCHMPSLGESVEIPSPVFVEAWASSLLMTRTEPVPPPPVRGVPCIHAAAPVAANFTAELRKRGRGALELHAATPAPKAKVHRICIRQRGRLPCPVLQAVLREAKQDIPDDLCSIFEVAGAKILVDQIQANDAIVTVSWTAGLEDREPVRQLLDALGPPEP</sequence>
<dbReference type="InterPro" id="IPR022712">
    <property type="entry name" value="Beta_Casp"/>
</dbReference>
<keyword evidence="5" id="KW-1185">Reference proteome</keyword>
<gene>
    <name evidence="4" type="primary">IntS11</name>
    <name evidence="4" type="ORF">SNAT2548_LOCUS23880</name>
</gene>
<dbReference type="SUPFAM" id="SSF56281">
    <property type="entry name" value="Metallo-hydrolase/oxidoreductase"/>
    <property type="match status" value="1"/>
</dbReference>
<dbReference type="Pfam" id="PF00753">
    <property type="entry name" value="Lactamase_B"/>
    <property type="match status" value="1"/>
</dbReference>
<dbReference type="AlphaFoldDB" id="A0A812RFU5"/>
<dbReference type="SMART" id="SM01027">
    <property type="entry name" value="Beta-Casp"/>
    <property type="match status" value="1"/>
</dbReference>
<dbReference type="OrthoDB" id="10249535at2759"/>
<dbReference type="GO" id="GO:0016180">
    <property type="term" value="P:snRNA processing"/>
    <property type="evidence" value="ECO:0007669"/>
    <property type="project" value="TreeGrafter"/>
</dbReference>
<dbReference type="Pfam" id="PF07521">
    <property type="entry name" value="RMMBL"/>
    <property type="match status" value="1"/>
</dbReference>
<reference evidence="4" key="1">
    <citation type="submission" date="2021-02" db="EMBL/GenBank/DDBJ databases">
        <authorList>
            <person name="Dougan E. K."/>
            <person name="Rhodes N."/>
            <person name="Thang M."/>
            <person name="Chan C."/>
        </authorList>
    </citation>
    <scope>NUCLEOTIDE SEQUENCE</scope>
</reference>
<dbReference type="PANTHER" id="PTHR11203:SF37">
    <property type="entry name" value="INTEGRATOR COMPLEX SUBUNIT 11"/>
    <property type="match status" value="1"/>
</dbReference>
<proteinExistence type="predicted"/>
<feature type="domain" description="Metallo-beta-lactamase" evidence="2">
    <location>
        <begin position="15"/>
        <end position="215"/>
    </location>
</feature>
<comment type="caution">
    <text evidence="4">The sequence shown here is derived from an EMBL/GenBank/DDBJ whole genome shotgun (WGS) entry which is preliminary data.</text>
</comment>
<evidence type="ECO:0000256" key="1">
    <source>
        <dbReference type="ARBA" id="ARBA00022801"/>
    </source>
</evidence>
<dbReference type="Pfam" id="PF10996">
    <property type="entry name" value="Beta-Casp"/>
    <property type="match status" value="1"/>
</dbReference>
<dbReference type="Gene3D" id="3.60.15.10">
    <property type="entry name" value="Ribonuclease Z/Hydroxyacylglutathione hydrolase-like"/>
    <property type="match status" value="1"/>
</dbReference>
<dbReference type="SMART" id="SM00849">
    <property type="entry name" value="Lactamase_B"/>
    <property type="match status" value="1"/>
</dbReference>
<dbReference type="InterPro" id="IPR011108">
    <property type="entry name" value="RMMBL"/>
</dbReference>
<evidence type="ECO:0000313" key="4">
    <source>
        <dbReference type="EMBL" id="CAE7439512.1"/>
    </source>
</evidence>
<accession>A0A812RFU5</accession>
<dbReference type="InterPro" id="IPR001279">
    <property type="entry name" value="Metallo-B-lactamas"/>
</dbReference>
<dbReference type="PANTHER" id="PTHR11203">
    <property type="entry name" value="CLEAVAGE AND POLYADENYLATION SPECIFICITY FACTOR FAMILY MEMBER"/>
    <property type="match status" value="1"/>
</dbReference>
<evidence type="ECO:0000259" key="3">
    <source>
        <dbReference type="SMART" id="SM01027"/>
    </source>
</evidence>
<dbReference type="Gene3D" id="3.40.50.10890">
    <property type="match status" value="1"/>
</dbReference>
<name>A0A812RFU5_9DINO</name>
<protein>
    <submittedName>
        <fullName evidence="4">IntS11 protein</fullName>
    </submittedName>
</protein>
<dbReference type="EMBL" id="CAJNDS010002338">
    <property type="protein sequence ID" value="CAE7439512.1"/>
    <property type="molecule type" value="Genomic_DNA"/>
</dbReference>
<dbReference type="InterPro" id="IPR036866">
    <property type="entry name" value="RibonucZ/Hydroxyglut_hydro"/>
</dbReference>
<dbReference type="GO" id="GO:0016787">
    <property type="term" value="F:hydrolase activity"/>
    <property type="evidence" value="ECO:0007669"/>
    <property type="project" value="UniProtKB-KW"/>
</dbReference>
<feature type="domain" description="Beta-Casp" evidence="3">
    <location>
        <begin position="250"/>
        <end position="366"/>
    </location>
</feature>
<evidence type="ECO:0000259" key="2">
    <source>
        <dbReference type="SMART" id="SM00849"/>
    </source>
</evidence>
<dbReference type="GO" id="GO:0004521">
    <property type="term" value="F:RNA endonuclease activity"/>
    <property type="evidence" value="ECO:0007669"/>
    <property type="project" value="TreeGrafter"/>
</dbReference>
<evidence type="ECO:0000313" key="5">
    <source>
        <dbReference type="Proteomes" id="UP000604046"/>
    </source>
</evidence>
<organism evidence="4 5">
    <name type="scientific">Symbiodinium natans</name>
    <dbReference type="NCBI Taxonomy" id="878477"/>
    <lineage>
        <taxon>Eukaryota</taxon>
        <taxon>Sar</taxon>
        <taxon>Alveolata</taxon>
        <taxon>Dinophyceae</taxon>
        <taxon>Suessiales</taxon>
        <taxon>Symbiodiniaceae</taxon>
        <taxon>Symbiodinium</taxon>
    </lineage>
</organism>